<dbReference type="Proteomes" id="UP000004319">
    <property type="component" value="Unassembled WGS sequence"/>
</dbReference>
<gene>
    <name evidence="2" type="ORF">ATPR_2902</name>
</gene>
<proteinExistence type="predicted"/>
<protein>
    <submittedName>
        <fullName evidence="2">Uncharacterized protein</fullName>
    </submittedName>
</protein>
<evidence type="ECO:0000313" key="3">
    <source>
        <dbReference type="Proteomes" id="UP000004319"/>
    </source>
</evidence>
<dbReference type="AlphaFoldDB" id="F7VHQ3"/>
<dbReference type="EMBL" id="BABS01000136">
    <property type="protein sequence ID" value="GAA09898.1"/>
    <property type="molecule type" value="Genomic_DNA"/>
</dbReference>
<sequence length="55" mass="6133">MLLRATSPPPDHTLFARRKPENPHDLSPVSCLFHQTSVPQNPPAVKEEFSAQPSK</sequence>
<name>F7VHQ3_9PROT</name>
<reference evidence="2 3" key="1">
    <citation type="journal article" date="2011" name="Biochem. Biophys. Res. Commun.">
        <title>Increased number of Arginine-based salt bridges contributes to the thermotolerance of thermotolerant acetic acid bacteria, Acetobacter tropicalis SKU1100.</title>
        <authorList>
            <person name="Matsutani M."/>
            <person name="Hirakawa H."/>
            <person name="Nishikura M."/>
            <person name="Soemphol W."/>
            <person name="Ali I.A.I."/>
            <person name="Yakushi T."/>
            <person name="Matsushita K."/>
        </authorList>
    </citation>
    <scope>NUCLEOTIDE SEQUENCE [LARGE SCALE GENOMIC DNA]</scope>
    <source>
        <strain evidence="2 3">NBRC 101654</strain>
    </source>
</reference>
<organism evidence="2 3">
    <name type="scientific">Acetobacter tropicalis NBRC 101654</name>
    <dbReference type="NCBI Taxonomy" id="749388"/>
    <lineage>
        <taxon>Bacteria</taxon>
        <taxon>Pseudomonadati</taxon>
        <taxon>Pseudomonadota</taxon>
        <taxon>Alphaproteobacteria</taxon>
        <taxon>Acetobacterales</taxon>
        <taxon>Acetobacteraceae</taxon>
        <taxon>Acetobacter</taxon>
    </lineage>
</organism>
<evidence type="ECO:0000256" key="1">
    <source>
        <dbReference type="SAM" id="MobiDB-lite"/>
    </source>
</evidence>
<comment type="caution">
    <text evidence="2">The sequence shown here is derived from an EMBL/GenBank/DDBJ whole genome shotgun (WGS) entry which is preliminary data.</text>
</comment>
<feature type="region of interest" description="Disordered" evidence="1">
    <location>
        <begin position="1"/>
        <end position="55"/>
    </location>
</feature>
<accession>F7VHQ3</accession>
<evidence type="ECO:0000313" key="2">
    <source>
        <dbReference type="EMBL" id="GAA09898.1"/>
    </source>
</evidence>